<dbReference type="SMART" id="SM00166">
    <property type="entry name" value="UBX"/>
    <property type="match status" value="1"/>
</dbReference>
<dbReference type="Pfam" id="PF00789">
    <property type="entry name" value="UBX"/>
    <property type="match status" value="1"/>
</dbReference>
<dbReference type="EMBL" id="JAVRQU010000001">
    <property type="protein sequence ID" value="KAK5708220.1"/>
    <property type="molecule type" value="Genomic_DNA"/>
</dbReference>
<evidence type="ECO:0000313" key="4">
    <source>
        <dbReference type="EMBL" id="KAK5708220.1"/>
    </source>
</evidence>
<dbReference type="Pfam" id="PF14555">
    <property type="entry name" value="UBA_4"/>
    <property type="match status" value="1"/>
</dbReference>
<feature type="compositionally biased region" description="Pro residues" evidence="2">
    <location>
        <begin position="66"/>
        <end position="75"/>
    </location>
</feature>
<dbReference type="CDD" id="cd01767">
    <property type="entry name" value="UBX"/>
    <property type="match status" value="1"/>
</dbReference>
<feature type="region of interest" description="Disordered" evidence="2">
    <location>
        <begin position="59"/>
        <end position="111"/>
    </location>
</feature>
<dbReference type="PANTHER" id="PTHR23322:SF1">
    <property type="entry name" value="FAS-ASSOCIATED FACTOR 2"/>
    <property type="match status" value="1"/>
</dbReference>
<accession>A0AAN7WK30</accession>
<protein>
    <submittedName>
        <fullName evidence="4">UBX domain-containing protein 10</fullName>
    </submittedName>
</protein>
<dbReference type="Gene3D" id="3.10.20.90">
    <property type="entry name" value="Phosphatidylinositol 3-kinase Catalytic Subunit, Chain A, domain 1"/>
    <property type="match status" value="1"/>
</dbReference>
<organism evidence="4 5">
    <name type="scientific">Elasticomyces elasticus</name>
    <dbReference type="NCBI Taxonomy" id="574655"/>
    <lineage>
        <taxon>Eukaryota</taxon>
        <taxon>Fungi</taxon>
        <taxon>Dikarya</taxon>
        <taxon>Ascomycota</taxon>
        <taxon>Pezizomycotina</taxon>
        <taxon>Dothideomycetes</taxon>
        <taxon>Dothideomycetidae</taxon>
        <taxon>Mycosphaerellales</taxon>
        <taxon>Teratosphaeriaceae</taxon>
        <taxon>Elasticomyces</taxon>
    </lineage>
</organism>
<dbReference type="InterPro" id="IPR006577">
    <property type="entry name" value="UAS"/>
</dbReference>
<reference evidence="4" key="1">
    <citation type="submission" date="2023-08" db="EMBL/GenBank/DDBJ databases">
        <title>Black Yeasts Isolated from many extreme environments.</title>
        <authorList>
            <person name="Coleine C."/>
            <person name="Stajich J.E."/>
            <person name="Selbmann L."/>
        </authorList>
    </citation>
    <scope>NUCLEOTIDE SEQUENCE</scope>
    <source>
        <strain evidence="4">CCFEE 5810</strain>
    </source>
</reference>
<dbReference type="GO" id="GO:0005783">
    <property type="term" value="C:endoplasmic reticulum"/>
    <property type="evidence" value="ECO:0007669"/>
    <property type="project" value="TreeGrafter"/>
</dbReference>
<proteinExistence type="predicted"/>
<dbReference type="InterPro" id="IPR001012">
    <property type="entry name" value="UBX_dom"/>
</dbReference>
<gene>
    <name evidence="4" type="primary">ucp10</name>
    <name evidence="4" type="ORF">LTR97_000760</name>
</gene>
<dbReference type="Gene3D" id="3.40.30.10">
    <property type="entry name" value="Glutaredoxin"/>
    <property type="match status" value="1"/>
</dbReference>
<feature type="compositionally biased region" description="Acidic residues" evidence="2">
    <location>
        <begin position="516"/>
        <end position="533"/>
    </location>
</feature>
<dbReference type="InterPro" id="IPR050730">
    <property type="entry name" value="UBX_domain-protein"/>
</dbReference>
<dbReference type="InterPro" id="IPR009060">
    <property type="entry name" value="UBA-like_sf"/>
</dbReference>
<dbReference type="SUPFAM" id="SSF54236">
    <property type="entry name" value="Ubiquitin-like"/>
    <property type="match status" value="1"/>
</dbReference>
<dbReference type="InterPro" id="IPR036249">
    <property type="entry name" value="Thioredoxin-like_sf"/>
</dbReference>
<keyword evidence="1" id="KW-0175">Coiled coil</keyword>
<evidence type="ECO:0000256" key="1">
    <source>
        <dbReference type="ARBA" id="ARBA00023054"/>
    </source>
</evidence>
<dbReference type="Gene3D" id="1.10.8.10">
    <property type="entry name" value="DNA helicase RuvA subunit, C-terminal domain"/>
    <property type="match status" value="1"/>
</dbReference>
<evidence type="ECO:0000259" key="3">
    <source>
        <dbReference type="PROSITE" id="PS50033"/>
    </source>
</evidence>
<dbReference type="AlphaFoldDB" id="A0AAN7WK30"/>
<dbReference type="CDD" id="cd14273">
    <property type="entry name" value="UBA_TAP-C_like"/>
    <property type="match status" value="1"/>
</dbReference>
<evidence type="ECO:0000256" key="2">
    <source>
        <dbReference type="SAM" id="MobiDB-lite"/>
    </source>
</evidence>
<feature type="region of interest" description="Disordered" evidence="2">
    <location>
        <begin position="510"/>
        <end position="533"/>
    </location>
</feature>
<feature type="region of interest" description="Disordered" evidence="2">
    <location>
        <begin position="327"/>
        <end position="384"/>
    </location>
</feature>
<comment type="caution">
    <text evidence="4">The sequence shown here is derived from an EMBL/GenBank/DDBJ whole genome shotgun (WGS) entry which is preliminary data.</text>
</comment>
<dbReference type="SUPFAM" id="SSF52833">
    <property type="entry name" value="Thioredoxin-like"/>
    <property type="match status" value="1"/>
</dbReference>
<dbReference type="SMART" id="SM00594">
    <property type="entry name" value="UAS"/>
    <property type="match status" value="1"/>
</dbReference>
<name>A0AAN7WK30_9PEZI</name>
<dbReference type="PROSITE" id="PS50033">
    <property type="entry name" value="UBX"/>
    <property type="match status" value="1"/>
</dbReference>
<sequence length="533" mass="60162">MATPSPSVSSLTPDQQVALQQFTSVTDSPPTTAIPLLQKCQWNAQIAITRFFDGDAETIDPATLQQPPPPPPPPSRRAETLISNIPRSSPRRPANDGGLDEAPRVVPTPESQLTRPLPFPFSILLFPINLTYTLFQRIFGFVGYLFPFLPRLLSRLYSGRTSGPSRDSGRRPLNPRDTAARFMREFEEEYGVTHGTVPFHEGGYAQAFDLAKRELKFLLVVLLSPEHDDTAAFVRETLLSAEVLAFMKDPKNEIVVWGGTVQDAEAFQVSTALGVTKFPYACLIVHTPKVSSTSMSRIATSTGPTTAAELVEKFRLAMAKQSSELAGLRAQRMEQEATRSIRQDQESAYERSLAQDREKARRKREEEAEREKSEREERERGERKADAARLLAQWRRWRARGIAAEPGTEVKDAVRISLRMVDGERVVRKFAAEAGMEELYGFVECYDLLRRQEDEDGRKEVTEEKVVQEPGDYKHEYKFRLVSPMPREVYELEKGGRIRDRIGRSGNLIVERVVGEDDEDEDEEEEGEGEGDE</sequence>
<feature type="domain" description="UBX" evidence="3">
    <location>
        <begin position="409"/>
        <end position="487"/>
    </location>
</feature>
<dbReference type="PANTHER" id="PTHR23322">
    <property type="entry name" value="FAS-ASSOCIATED PROTEIN"/>
    <property type="match status" value="1"/>
</dbReference>
<dbReference type="Proteomes" id="UP001310594">
    <property type="component" value="Unassembled WGS sequence"/>
</dbReference>
<feature type="compositionally biased region" description="Basic and acidic residues" evidence="2">
    <location>
        <begin position="331"/>
        <end position="384"/>
    </location>
</feature>
<evidence type="ECO:0000313" key="5">
    <source>
        <dbReference type="Proteomes" id="UP001310594"/>
    </source>
</evidence>
<dbReference type="SUPFAM" id="SSF46934">
    <property type="entry name" value="UBA-like"/>
    <property type="match status" value="1"/>
</dbReference>
<dbReference type="InterPro" id="IPR029071">
    <property type="entry name" value="Ubiquitin-like_domsf"/>
</dbReference>
<dbReference type="GO" id="GO:0043130">
    <property type="term" value="F:ubiquitin binding"/>
    <property type="evidence" value="ECO:0007669"/>
    <property type="project" value="TreeGrafter"/>
</dbReference>
<dbReference type="GO" id="GO:0036503">
    <property type="term" value="P:ERAD pathway"/>
    <property type="evidence" value="ECO:0007669"/>
    <property type="project" value="TreeGrafter"/>
</dbReference>